<name>A0ABS5KMS4_9ACTN</name>
<dbReference type="RefSeq" id="WP_212008929.1">
    <property type="nucleotide sequence ID" value="NZ_JAAFYZ010000026.1"/>
</dbReference>
<dbReference type="PANTHER" id="PTHR38133:SF1">
    <property type="entry name" value="SLR1429 PROTEIN"/>
    <property type="match status" value="1"/>
</dbReference>
<dbReference type="PROSITE" id="PS50966">
    <property type="entry name" value="ZF_SWIM"/>
    <property type="match status" value="1"/>
</dbReference>
<dbReference type="Pfam" id="PF04434">
    <property type="entry name" value="SWIM"/>
    <property type="match status" value="1"/>
</dbReference>
<dbReference type="PANTHER" id="PTHR38133">
    <property type="entry name" value="SLR1429 PROTEIN"/>
    <property type="match status" value="1"/>
</dbReference>
<dbReference type="EMBL" id="JAAFYZ010000026">
    <property type="protein sequence ID" value="MBS2547328.1"/>
    <property type="molecule type" value="Genomic_DNA"/>
</dbReference>
<comment type="caution">
    <text evidence="3">The sequence shown here is derived from an EMBL/GenBank/DDBJ whole genome shotgun (WGS) entry which is preliminary data.</text>
</comment>
<feature type="domain" description="SWIM-type" evidence="2">
    <location>
        <begin position="95"/>
        <end position="130"/>
    </location>
</feature>
<dbReference type="Proteomes" id="UP000730482">
    <property type="component" value="Unassembled WGS sequence"/>
</dbReference>
<sequence>MDALETTSMDAARLTRGRTYARRGAVEDITVTPGLATAKVQGSRPRPYTSTVEVKQLSDADWDRLLTAVAARAAHIAALLDKDMPPELLDDAKAAGVRLLPAAGDLSPECSCPDWGWPCKHASALCYQIARLLDTDPFVLLLLRGRGEQELMEELRTRNAAVAAVTAAAATTATATAHDSGSGRLGTETPSAVGVSAVEAFSAAPSGTAALLASITAFEIPAASGVPGQPPVLAAATGEAVGTIDAIALERLVADTAGRAHTLLTLYSGLDEPAATPLIPQLTTWQDAVRMAADEDEAVSEEVFERVLFAYDLGDVQMAMSILAWRQGGTAGLSTLETPWAPTAADKARARQSLDDWTADGDPPTLRLWRNRWTAEAEGVQVRLGTDHRWYPYRRDPEDGTWWPHGVPEHDPASALATLLTDADRATGHLGRIRP</sequence>
<organism evidence="3 4">
    <name type="scientific">Catenulispora pinistramenti</name>
    <dbReference type="NCBI Taxonomy" id="2705254"/>
    <lineage>
        <taxon>Bacteria</taxon>
        <taxon>Bacillati</taxon>
        <taxon>Actinomycetota</taxon>
        <taxon>Actinomycetes</taxon>
        <taxon>Catenulisporales</taxon>
        <taxon>Catenulisporaceae</taxon>
        <taxon>Catenulispora</taxon>
    </lineage>
</organism>
<gene>
    <name evidence="3" type="ORF">KGQ19_10625</name>
</gene>
<evidence type="ECO:0000313" key="4">
    <source>
        <dbReference type="Proteomes" id="UP000730482"/>
    </source>
</evidence>
<reference evidence="3 4" key="1">
    <citation type="submission" date="2020-02" db="EMBL/GenBank/DDBJ databases">
        <title>Acidophilic actinobacteria isolated from forest soil.</title>
        <authorList>
            <person name="Golinska P."/>
        </authorList>
    </citation>
    <scope>NUCLEOTIDE SEQUENCE [LARGE SCALE GENOMIC DNA]</scope>
    <source>
        <strain evidence="3 4">NL8</strain>
    </source>
</reference>
<keyword evidence="1" id="KW-0479">Metal-binding</keyword>
<accession>A0ABS5KMS4</accession>
<proteinExistence type="predicted"/>
<evidence type="ECO:0000256" key="1">
    <source>
        <dbReference type="PROSITE-ProRule" id="PRU00325"/>
    </source>
</evidence>
<keyword evidence="4" id="KW-1185">Reference proteome</keyword>
<evidence type="ECO:0000313" key="3">
    <source>
        <dbReference type="EMBL" id="MBS2547328.1"/>
    </source>
</evidence>
<protein>
    <submittedName>
        <fullName evidence="3">SWIM zinc finger family protein</fullName>
    </submittedName>
</protein>
<keyword evidence="1" id="KW-0862">Zinc</keyword>
<dbReference type="InterPro" id="IPR007527">
    <property type="entry name" value="Znf_SWIM"/>
</dbReference>
<keyword evidence="1" id="KW-0863">Zinc-finger</keyword>
<evidence type="ECO:0000259" key="2">
    <source>
        <dbReference type="PROSITE" id="PS50966"/>
    </source>
</evidence>